<dbReference type="PATRIC" id="fig|1097667.3.peg.1237"/>
<feature type="domain" description="VOC" evidence="2">
    <location>
        <begin position="11"/>
        <end position="126"/>
    </location>
</feature>
<name>H0E373_9ACTN</name>
<evidence type="ECO:0000259" key="2">
    <source>
        <dbReference type="PROSITE" id="PS51819"/>
    </source>
</evidence>
<sequence>MPVTTTSTTIAAGPVALDVVDLDGVRRFYLDALGLQQRSAAEGVVRLGTEERDLVVLHQAPGASPAPRNAGLFHLALLYPGRAELAEALLRLARAGSRLDGASDHLVSEALYLHDPEGNGIELYRDRPRDQWRHEPSGQVEMATIALDLQDLLGAARSDAPPAATPGETIMGHVHLQVADLAATRAFYVDLLGFDVATDSYPDALFLATGGYHHHVGTNVWRSRGLAAVPGARGLRHATLLLRDEAIREQVLERLRDAGAAIDASEDGAPVVRDPAGIGLRLALADDGAGRPASP</sequence>
<evidence type="ECO:0000256" key="1">
    <source>
        <dbReference type="ARBA" id="ARBA00022723"/>
    </source>
</evidence>
<evidence type="ECO:0000313" key="3">
    <source>
        <dbReference type="EMBL" id="EHN11872.1"/>
    </source>
</evidence>
<dbReference type="InterPro" id="IPR029068">
    <property type="entry name" value="Glyas_Bleomycin-R_OHBP_Dase"/>
</dbReference>
<comment type="caution">
    <text evidence="3">The sequence shown here is derived from an EMBL/GenBank/DDBJ whole genome shotgun (WGS) entry which is preliminary data.</text>
</comment>
<protein>
    <submittedName>
        <fullName evidence="3">Glyoxalase family protein</fullName>
    </submittedName>
</protein>
<keyword evidence="1" id="KW-0479">Metal-binding</keyword>
<reference evidence="3 4" key="1">
    <citation type="journal article" date="2013" name="Biodegradation">
        <title>Quantitative proteomic analysis of ibuprofen-degrading Patulibacter sp. strain I11.</title>
        <authorList>
            <person name="Almeida B."/>
            <person name="Kjeldal H."/>
            <person name="Lolas I."/>
            <person name="Knudsen A.D."/>
            <person name="Carvalho G."/>
            <person name="Nielsen K.L."/>
            <person name="Barreto Crespo M.T."/>
            <person name="Stensballe A."/>
            <person name="Nielsen J.L."/>
        </authorList>
    </citation>
    <scope>NUCLEOTIDE SEQUENCE [LARGE SCALE GENOMIC DNA]</scope>
    <source>
        <strain evidence="3 4">I11</strain>
    </source>
</reference>
<proteinExistence type="predicted"/>
<dbReference type="InterPro" id="IPR018146">
    <property type="entry name" value="Glyoxalase_1_CS"/>
</dbReference>
<accession>H0E373</accession>
<dbReference type="GO" id="GO:0004462">
    <property type="term" value="F:lactoylglutathione lyase activity"/>
    <property type="evidence" value="ECO:0007669"/>
    <property type="project" value="InterPro"/>
</dbReference>
<dbReference type="Pfam" id="PF00903">
    <property type="entry name" value="Glyoxalase"/>
    <property type="match status" value="2"/>
</dbReference>
<keyword evidence="4" id="KW-1185">Reference proteome</keyword>
<dbReference type="InterPro" id="IPR004360">
    <property type="entry name" value="Glyas_Fos-R_dOase_dom"/>
</dbReference>
<feature type="domain" description="VOC" evidence="2">
    <location>
        <begin position="170"/>
        <end position="295"/>
    </location>
</feature>
<dbReference type="Gene3D" id="3.10.180.10">
    <property type="entry name" value="2,3-Dihydroxybiphenyl 1,2-Dioxygenase, domain 1"/>
    <property type="match status" value="2"/>
</dbReference>
<dbReference type="PANTHER" id="PTHR43279:SF1">
    <property type="entry name" value="CATECHOL-2,3-DIOXYGENASE"/>
    <property type="match status" value="1"/>
</dbReference>
<dbReference type="GO" id="GO:0046872">
    <property type="term" value="F:metal ion binding"/>
    <property type="evidence" value="ECO:0007669"/>
    <property type="project" value="UniProtKB-KW"/>
</dbReference>
<dbReference type="OrthoDB" id="6909416at2"/>
<dbReference type="PROSITE" id="PS51819">
    <property type="entry name" value="VOC"/>
    <property type="match status" value="2"/>
</dbReference>
<dbReference type="InterPro" id="IPR037523">
    <property type="entry name" value="VOC_core"/>
</dbReference>
<dbReference type="AlphaFoldDB" id="H0E373"/>
<dbReference type="PANTHER" id="PTHR43279">
    <property type="entry name" value="CATECHOL-2,3-DIOXYGENASE"/>
    <property type="match status" value="1"/>
</dbReference>
<evidence type="ECO:0000313" key="4">
    <source>
        <dbReference type="Proteomes" id="UP000005143"/>
    </source>
</evidence>
<dbReference type="Proteomes" id="UP000005143">
    <property type="component" value="Unassembled WGS sequence"/>
</dbReference>
<dbReference type="RefSeq" id="WP_007572105.1">
    <property type="nucleotide sequence ID" value="NZ_AGUD01000059.1"/>
</dbReference>
<dbReference type="PROSITE" id="PS00934">
    <property type="entry name" value="GLYOXALASE_I_1"/>
    <property type="match status" value="1"/>
</dbReference>
<dbReference type="EMBL" id="AGUD01000059">
    <property type="protein sequence ID" value="EHN11872.1"/>
    <property type="molecule type" value="Genomic_DNA"/>
</dbReference>
<gene>
    <name evidence="3" type="ORF">PAI11_12410</name>
</gene>
<organism evidence="3 4">
    <name type="scientific">Patulibacter medicamentivorans</name>
    <dbReference type="NCBI Taxonomy" id="1097667"/>
    <lineage>
        <taxon>Bacteria</taxon>
        <taxon>Bacillati</taxon>
        <taxon>Actinomycetota</taxon>
        <taxon>Thermoleophilia</taxon>
        <taxon>Solirubrobacterales</taxon>
        <taxon>Patulibacteraceae</taxon>
        <taxon>Patulibacter</taxon>
    </lineage>
</organism>
<dbReference type="SUPFAM" id="SSF54593">
    <property type="entry name" value="Glyoxalase/Bleomycin resistance protein/Dihydroxybiphenyl dioxygenase"/>
    <property type="match status" value="2"/>
</dbReference>